<feature type="transmembrane region" description="Helical" evidence="1">
    <location>
        <begin position="47"/>
        <end position="67"/>
    </location>
</feature>
<keyword evidence="1" id="KW-0472">Membrane</keyword>
<dbReference type="AlphaFoldDB" id="W9HBF4"/>
<comment type="caution">
    <text evidence="2">The sequence shown here is derived from an EMBL/GenBank/DDBJ whole genome shotgun (WGS) entry which is preliminary data.</text>
</comment>
<dbReference type="RefSeq" id="WP_037450087.1">
    <property type="nucleotide sequence ID" value="NZ_AVFL01000005.1"/>
</dbReference>
<organism evidence="2 3">
    <name type="scientific">Skermanella stibiiresistens SB22</name>
    <dbReference type="NCBI Taxonomy" id="1385369"/>
    <lineage>
        <taxon>Bacteria</taxon>
        <taxon>Pseudomonadati</taxon>
        <taxon>Pseudomonadota</taxon>
        <taxon>Alphaproteobacteria</taxon>
        <taxon>Rhodospirillales</taxon>
        <taxon>Azospirillaceae</taxon>
        <taxon>Skermanella</taxon>
    </lineage>
</organism>
<keyword evidence="1" id="KW-1133">Transmembrane helix</keyword>
<evidence type="ECO:0000313" key="2">
    <source>
        <dbReference type="EMBL" id="EWY41188.1"/>
    </source>
</evidence>
<gene>
    <name evidence="2" type="ORF">N825_31535</name>
</gene>
<accession>W9HBF4</accession>
<reference evidence="2 3" key="1">
    <citation type="submission" date="2013-08" db="EMBL/GenBank/DDBJ databases">
        <title>The genome sequence of Skermanella stibiiresistens.</title>
        <authorList>
            <person name="Zhu W."/>
            <person name="Wang G."/>
        </authorList>
    </citation>
    <scope>NUCLEOTIDE SEQUENCE [LARGE SCALE GENOMIC DNA]</scope>
    <source>
        <strain evidence="2 3">SB22</strain>
    </source>
</reference>
<evidence type="ECO:0000313" key="3">
    <source>
        <dbReference type="Proteomes" id="UP000019486"/>
    </source>
</evidence>
<dbReference type="Proteomes" id="UP000019486">
    <property type="component" value="Unassembled WGS sequence"/>
</dbReference>
<keyword evidence="3" id="KW-1185">Reference proteome</keyword>
<sequence>MSLIHNERVKLIANALDRASTACVTVGVFGPAVGFPFGTSPVSGSRLALAFGSVAWISAAEGLHLIARKTLGGMK</sequence>
<evidence type="ECO:0000256" key="1">
    <source>
        <dbReference type="SAM" id="Phobius"/>
    </source>
</evidence>
<dbReference type="OrthoDB" id="7273400at2"/>
<dbReference type="EMBL" id="AVFL01000005">
    <property type="protein sequence ID" value="EWY41188.1"/>
    <property type="molecule type" value="Genomic_DNA"/>
</dbReference>
<name>W9HBF4_9PROT</name>
<keyword evidence="1" id="KW-0812">Transmembrane</keyword>
<proteinExistence type="predicted"/>
<protein>
    <submittedName>
        <fullName evidence="2">Uncharacterized protein</fullName>
    </submittedName>
</protein>